<dbReference type="EMBL" id="MDAL01000071">
    <property type="protein sequence ID" value="PMN87337.1"/>
    <property type="molecule type" value="Genomic_DNA"/>
</dbReference>
<proteinExistence type="predicted"/>
<dbReference type="Gene3D" id="1.10.10.10">
    <property type="entry name" value="Winged helix-like DNA-binding domain superfamily/Winged helix DNA-binding domain"/>
    <property type="match status" value="1"/>
</dbReference>
<evidence type="ECO:0000313" key="3">
    <source>
        <dbReference type="Proteomes" id="UP000235387"/>
    </source>
</evidence>
<accession>A0A2N7L348</accession>
<gene>
    <name evidence="2" type="ORF">BCT23_08230</name>
</gene>
<dbReference type="InterPro" id="IPR036388">
    <property type="entry name" value="WH-like_DNA-bd_sf"/>
</dbReference>
<comment type="caution">
    <text evidence="2">The sequence shown here is derived from an EMBL/GenBank/DDBJ whole genome shotgun (WGS) entry which is preliminary data.</text>
</comment>
<dbReference type="RefSeq" id="WP_102392330.1">
    <property type="nucleotide sequence ID" value="NZ_MDAL01000071.1"/>
</dbReference>
<protein>
    <recommendedName>
        <fullName evidence="4">HTH iclR-type domain-containing protein</fullName>
    </recommendedName>
</protein>
<organism evidence="2 3">
    <name type="scientific">Enterovibrio norvegicus</name>
    <dbReference type="NCBI Taxonomy" id="188144"/>
    <lineage>
        <taxon>Bacteria</taxon>
        <taxon>Pseudomonadati</taxon>
        <taxon>Pseudomonadota</taxon>
        <taxon>Gammaproteobacteria</taxon>
        <taxon>Vibrionales</taxon>
        <taxon>Vibrionaceae</taxon>
        <taxon>Enterovibrio</taxon>
    </lineage>
</organism>
<name>A0A2N7L348_9GAMM</name>
<dbReference type="AlphaFoldDB" id="A0A2N7L348"/>
<feature type="region of interest" description="Disordered" evidence="1">
    <location>
        <begin position="59"/>
        <end position="81"/>
    </location>
</feature>
<feature type="compositionally biased region" description="Acidic residues" evidence="1">
    <location>
        <begin position="64"/>
        <end position="73"/>
    </location>
</feature>
<evidence type="ECO:0008006" key="4">
    <source>
        <dbReference type="Google" id="ProtNLM"/>
    </source>
</evidence>
<reference evidence="3" key="1">
    <citation type="submission" date="2016-07" db="EMBL/GenBank/DDBJ databases">
        <title>Nontailed viruses are major unrecognized killers of bacteria in the ocean.</title>
        <authorList>
            <person name="Kauffman K."/>
            <person name="Hussain F."/>
            <person name="Yang J."/>
            <person name="Arevalo P."/>
            <person name="Brown J."/>
            <person name="Cutler M."/>
            <person name="Kelly L."/>
            <person name="Polz M.F."/>
        </authorList>
    </citation>
    <scope>NUCLEOTIDE SEQUENCE [LARGE SCALE GENOMIC DNA]</scope>
    <source>
        <strain evidence="3">10N.261.45.A10</strain>
    </source>
</reference>
<evidence type="ECO:0000313" key="2">
    <source>
        <dbReference type="EMBL" id="PMN87337.1"/>
    </source>
</evidence>
<sequence>MDWLTFISEIIKSLSWPVAIVSVAAIFKKELPAALASIKRFKAGGVEIERLEKVAEAVESKLDESDENEEEDQHEPSLTLSEKEKKVLTAIIESRFAMRSITGVSKETGLNKATVNRTYSDLIAKGLLEQTRNSEGKLRWYPTNMGRKSLARAS</sequence>
<evidence type="ECO:0000256" key="1">
    <source>
        <dbReference type="SAM" id="MobiDB-lite"/>
    </source>
</evidence>
<dbReference type="Proteomes" id="UP000235387">
    <property type="component" value="Unassembled WGS sequence"/>
</dbReference>
<dbReference type="SUPFAM" id="SSF46785">
    <property type="entry name" value="Winged helix' DNA-binding domain"/>
    <property type="match status" value="1"/>
</dbReference>
<dbReference type="InterPro" id="IPR036390">
    <property type="entry name" value="WH_DNA-bd_sf"/>
</dbReference>